<accession>A0A0X1KTK4</accession>
<dbReference type="Gene3D" id="3.40.50.1460">
    <property type="match status" value="1"/>
</dbReference>
<dbReference type="PATRIC" id="fig|1123384.7.peg.499"/>
<dbReference type="RefSeq" id="WP_031503775.1">
    <property type="nucleotide sequence ID" value="NC_022795.1"/>
</dbReference>
<evidence type="ECO:0000256" key="1">
    <source>
        <dbReference type="SAM" id="SignalP"/>
    </source>
</evidence>
<keyword evidence="1" id="KW-0732">Signal</keyword>
<dbReference type="AlphaFoldDB" id="A0A0X1KTK4"/>
<proteinExistence type="predicted"/>
<sequence>MRTKCLCCLCVLLFLLVMFIVTSCATIQEQDQMRLAAVAIADQLGLPKTSQSTDDRFIIFYATELKSGDIVSEGAPFKSLRKAVPEEARWLFVLDKNPLGRFAHDVVYIYLNEDFEIVEQHDAEWMPFVNDQPLFLGEIYRPSFSKIKWNNFELAVSESVVASEVVVSVPANCALVVNGNDPTRYPDVGISKDKEHMEQFYRRFYGENAVRTLDYPNNSKANFENAVDALVQGGAMRVTVYISSHGSRDKLVMGESVLTSEDLRNIIRNHSGTKFYVILDACHSGSFIDDLWYDGLTNLLAIMTATDADHLSYGDCDGKKDPNPEDSGGEWTSGFHETLVSYTSSHIAWDFVRYIASIHYVELEQVLYKMAFDRAWELDCTRISRFSFPQYCGWTPTGEAQ</sequence>
<evidence type="ECO:0008006" key="4">
    <source>
        <dbReference type="Google" id="ProtNLM"/>
    </source>
</evidence>
<protein>
    <recommendedName>
        <fullName evidence="4">Caspase family p20 domain-containing protein</fullName>
    </recommendedName>
</protein>
<dbReference type="InterPro" id="IPR001096">
    <property type="entry name" value="Peptidase_C13"/>
</dbReference>
<dbReference type="GO" id="GO:0008233">
    <property type="term" value="F:peptidase activity"/>
    <property type="evidence" value="ECO:0007669"/>
    <property type="project" value="InterPro"/>
</dbReference>
<feature type="chain" id="PRO_5006945762" description="Caspase family p20 domain-containing protein" evidence="1">
    <location>
        <begin position="26"/>
        <end position="401"/>
    </location>
</feature>
<dbReference type="GO" id="GO:0006508">
    <property type="term" value="P:proteolysis"/>
    <property type="evidence" value="ECO:0007669"/>
    <property type="project" value="InterPro"/>
</dbReference>
<evidence type="ECO:0000313" key="3">
    <source>
        <dbReference type="Proteomes" id="UP000077469"/>
    </source>
</evidence>
<dbReference type="PaxDb" id="1123384-AJ81_02525"/>
<dbReference type="PROSITE" id="PS51257">
    <property type="entry name" value="PROKAR_LIPOPROTEIN"/>
    <property type="match status" value="1"/>
</dbReference>
<dbReference type="EMBL" id="CP007141">
    <property type="protein sequence ID" value="AJC74657.1"/>
    <property type="molecule type" value="Genomic_DNA"/>
</dbReference>
<dbReference type="Proteomes" id="UP000077469">
    <property type="component" value="Chromosome"/>
</dbReference>
<organism evidence="2 3">
    <name type="scientific">Pseudothermotoga hypogea DSM 11164 = NBRC 106472</name>
    <dbReference type="NCBI Taxonomy" id="1123384"/>
    <lineage>
        <taxon>Bacteria</taxon>
        <taxon>Thermotogati</taxon>
        <taxon>Thermotogota</taxon>
        <taxon>Thermotogae</taxon>
        <taxon>Thermotogales</taxon>
        <taxon>Thermotogaceae</taxon>
        <taxon>Pseudothermotoga</taxon>
    </lineage>
</organism>
<dbReference type="STRING" id="1123384.AJ81_02525"/>
<name>A0A0X1KTK4_9THEM</name>
<feature type="signal peptide" evidence="1">
    <location>
        <begin position="1"/>
        <end position="25"/>
    </location>
</feature>
<reference evidence="2 3" key="1">
    <citation type="submission" date="2014-01" db="EMBL/GenBank/DDBJ databases">
        <title>Genome sequencing of Thermotog hypogea.</title>
        <authorList>
            <person name="Zhang X."/>
            <person name="Alvare G."/>
            <person name="Fristensky B."/>
            <person name="Chen L."/>
            <person name="Suen T."/>
            <person name="Chen Q."/>
            <person name="Ma K."/>
        </authorList>
    </citation>
    <scope>NUCLEOTIDE SEQUENCE [LARGE SCALE GENOMIC DNA]</scope>
    <source>
        <strain evidence="2 3">DSM 11164</strain>
    </source>
</reference>
<dbReference type="Pfam" id="PF01650">
    <property type="entry name" value="Peptidase_C13"/>
    <property type="match status" value="1"/>
</dbReference>
<keyword evidence="3" id="KW-1185">Reference proteome</keyword>
<dbReference type="KEGG" id="phy:AJ81_02525"/>
<evidence type="ECO:0000313" key="2">
    <source>
        <dbReference type="EMBL" id="AJC74657.1"/>
    </source>
</evidence>
<gene>
    <name evidence="2" type="ORF">AJ81_02525</name>
</gene>
<dbReference type="OrthoDB" id="40958at2"/>